<protein>
    <recommendedName>
        <fullName evidence="3">EVE domain-containing protein</fullName>
    </recommendedName>
</protein>
<comment type="caution">
    <text evidence="1">The sequence shown here is derived from an EMBL/GenBank/DDBJ whole genome shotgun (WGS) entry which is preliminary data.</text>
</comment>
<keyword evidence="2" id="KW-1185">Reference proteome</keyword>
<name>A0A367YS81_9ACTN</name>
<gene>
    <name evidence="1" type="ORF">DT076_15180</name>
</gene>
<proteinExistence type="predicted"/>
<organism evidence="1 2">
    <name type="scientific">Desertihabitans brevis</name>
    <dbReference type="NCBI Taxonomy" id="2268447"/>
    <lineage>
        <taxon>Bacteria</taxon>
        <taxon>Bacillati</taxon>
        <taxon>Actinomycetota</taxon>
        <taxon>Actinomycetes</taxon>
        <taxon>Propionibacteriales</taxon>
        <taxon>Propionibacteriaceae</taxon>
        <taxon>Desertihabitans</taxon>
    </lineage>
</organism>
<dbReference type="InterPro" id="IPR015947">
    <property type="entry name" value="PUA-like_sf"/>
</dbReference>
<accession>A0A367YS81</accession>
<evidence type="ECO:0000313" key="2">
    <source>
        <dbReference type="Proteomes" id="UP000252770"/>
    </source>
</evidence>
<dbReference type="EMBL" id="QOUI01000010">
    <property type="protein sequence ID" value="RCK68678.1"/>
    <property type="molecule type" value="Genomic_DNA"/>
</dbReference>
<sequence length="146" mass="16374">MLKANPAVWDLRGFLATGDRRMTSWSVRPGYRSALMAVDDRVLFWLSGDGRDGLVRGLWGEGRVTGPAEPWVEGEPGHWRRPADAERVRARVPVDITLFDEPVPHTELRAVGVHDMEVQRQPFGPNPSWVSRDQLARIELLLGSAP</sequence>
<dbReference type="AlphaFoldDB" id="A0A367YS81"/>
<evidence type="ECO:0008006" key="3">
    <source>
        <dbReference type="Google" id="ProtNLM"/>
    </source>
</evidence>
<dbReference type="Proteomes" id="UP000252770">
    <property type="component" value="Unassembled WGS sequence"/>
</dbReference>
<evidence type="ECO:0000313" key="1">
    <source>
        <dbReference type="EMBL" id="RCK68678.1"/>
    </source>
</evidence>
<reference evidence="1 2" key="1">
    <citation type="submission" date="2018-07" db="EMBL/GenBank/DDBJ databases">
        <title>Desertimonas flava gen. nov. sp. nov.</title>
        <authorList>
            <person name="Liu S."/>
        </authorList>
    </citation>
    <scope>NUCLEOTIDE SEQUENCE [LARGE SCALE GENOMIC DNA]</scope>
    <source>
        <strain evidence="1 2">16Sb5-5</strain>
    </source>
</reference>
<dbReference type="SUPFAM" id="SSF88697">
    <property type="entry name" value="PUA domain-like"/>
    <property type="match status" value="1"/>
</dbReference>